<dbReference type="Proteomes" id="UP001329430">
    <property type="component" value="Chromosome 4"/>
</dbReference>
<accession>A0AAN7VCY2</accession>
<sequence length="129" mass="14641">MDKFEIVKEFKKNVKRFNTTARSVQFIIKPVPIGVDPIKWIKESLTQIVQYACSKVSPTDMLGFTFCSNEFARGRGYLKFRRADSFNFDDIWGLISGIYQSNSGGFNTETFCLEVTTVSIPHGKGKAPR</sequence>
<gene>
    <name evidence="1" type="ORF">RI129_006717</name>
</gene>
<keyword evidence="2" id="KW-1185">Reference proteome</keyword>
<evidence type="ECO:0000313" key="1">
    <source>
        <dbReference type="EMBL" id="KAK5645417.1"/>
    </source>
</evidence>
<dbReference type="AlphaFoldDB" id="A0AAN7VCY2"/>
<proteinExistence type="predicted"/>
<dbReference type="EMBL" id="JAVRBK010000004">
    <property type="protein sequence ID" value="KAK5645417.1"/>
    <property type="molecule type" value="Genomic_DNA"/>
</dbReference>
<comment type="caution">
    <text evidence="1">The sequence shown here is derived from an EMBL/GenBank/DDBJ whole genome shotgun (WGS) entry which is preliminary data.</text>
</comment>
<evidence type="ECO:0000313" key="2">
    <source>
        <dbReference type="Proteomes" id="UP001329430"/>
    </source>
</evidence>
<reference evidence="1 2" key="1">
    <citation type="journal article" date="2024" name="Insects">
        <title>An Improved Chromosome-Level Genome Assembly of the Firefly Pyrocoelia pectoralis.</title>
        <authorList>
            <person name="Fu X."/>
            <person name="Meyer-Rochow V.B."/>
            <person name="Ballantyne L."/>
            <person name="Zhu X."/>
        </authorList>
    </citation>
    <scope>NUCLEOTIDE SEQUENCE [LARGE SCALE GENOMIC DNA]</scope>
    <source>
        <strain evidence="1">XCY_ONT2</strain>
    </source>
</reference>
<organism evidence="1 2">
    <name type="scientific">Pyrocoelia pectoralis</name>
    <dbReference type="NCBI Taxonomy" id="417401"/>
    <lineage>
        <taxon>Eukaryota</taxon>
        <taxon>Metazoa</taxon>
        <taxon>Ecdysozoa</taxon>
        <taxon>Arthropoda</taxon>
        <taxon>Hexapoda</taxon>
        <taxon>Insecta</taxon>
        <taxon>Pterygota</taxon>
        <taxon>Neoptera</taxon>
        <taxon>Endopterygota</taxon>
        <taxon>Coleoptera</taxon>
        <taxon>Polyphaga</taxon>
        <taxon>Elateriformia</taxon>
        <taxon>Elateroidea</taxon>
        <taxon>Lampyridae</taxon>
        <taxon>Lampyrinae</taxon>
        <taxon>Pyrocoelia</taxon>
    </lineage>
</organism>
<name>A0AAN7VCY2_9COLE</name>
<protein>
    <submittedName>
        <fullName evidence="1">Uncharacterized protein</fullName>
    </submittedName>
</protein>